<dbReference type="PANTHER" id="PTHR12110">
    <property type="entry name" value="HYDROXYPYRUVATE ISOMERASE"/>
    <property type="match status" value="1"/>
</dbReference>
<dbReference type="InterPro" id="IPR036237">
    <property type="entry name" value="Xyl_isomerase-like_sf"/>
</dbReference>
<name>A0A3B1DJT7_9ZZZZ</name>
<dbReference type="Gene3D" id="3.20.20.150">
    <property type="entry name" value="Divalent-metal-dependent TIM barrel enzymes"/>
    <property type="match status" value="1"/>
</dbReference>
<dbReference type="GO" id="GO:0016853">
    <property type="term" value="F:isomerase activity"/>
    <property type="evidence" value="ECO:0007669"/>
    <property type="project" value="UniProtKB-KW"/>
</dbReference>
<dbReference type="EC" id="5.3.1.-" evidence="2"/>
<accession>A0A3B1DJT7</accession>
<gene>
    <name evidence="2" type="ORF">MNBD_PLANCTO02-1440</name>
</gene>
<keyword evidence="2" id="KW-0413">Isomerase</keyword>
<sequence>MKFAICQEMFVDWEWERQCDFIAEVGYTGIELAPFTLANLISDVPIEQRHRLKEQAEARGLQIIGLHWLLAKTEGFHLTTANASIRQATAGYASELVRACADFGGDLMVWGSPFQRDIEEGMSREQACQNAAEILSAVMPICQEKNVRICMEPLTPKETSFLNTCAETMELIEMVNHSHLVLHQDVKAMLGGESDPIPVLIDKYANHVGHFHVNDSNLLGPGMGETDYLPIFDALLRTNYTGWVSVEVFDYTPGCEKIARDSMSYMQDILKKCES</sequence>
<dbReference type="AlphaFoldDB" id="A0A3B1DJT7"/>
<feature type="domain" description="Xylose isomerase-like TIM barrel" evidence="1">
    <location>
        <begin position="20"/>
        <end position="268"/>
    </location>
</feature>
<dbReference type="EMBL" id="UOGL01000500">
    <property type="protein sequence ID" value="VAX40972.1"/>
    <property type="molecule type" value="Genomic_DNA"/>
</dbReference>
<evidence type="ECO:0000313" key="2">
    <source>
        <dbReference type="EMBL" id="VAX40972.1"/>
    </source>
</evidence>
<dbReference type="SUPFAM" id="SSF51658">
    <property type="entry name" value="Xylose isomerase-like"/>
    <property type="match status" value="1"/>
</dbReference>
<dbReference type="Pfam" id="PF01261">
    <property type="entry name" value="AP_endonuc_2"/>
    <property type="match status" value="1"/>
</dbReference>
<reference evidence="2" key="1">
    <citation type="submission" date="2018-06" db="EMBL/GenBank/DDBJ databases">
        <authorList>
            <person name="Zhirakovskaya E."/>
        </authorList>
    </citation>
    <scope>NUCLEOTIDE SEQUENCE</scope>
</reference>
<dbReference type="InterPro" id="IPR050312">
    <property type="entry name" value="IolE/XylAMocC-like"/>
</dbReference>
<organism evidence="2">
    <name type="scientific">hydrothermal vent metagenome</name>
    <dbReference type="NCBI Taxonomy" id="652676"/>
    <lineage>
        <taxon>unclassified sequences</taxon>
        <taxon>metagenomes</taxon>
        <taxon>ecological metagenomes</taxon>
    </lineage>
</organism>
<proteinExistence type="predicted"/>
<evidence type="ECO:0000259" key="1">
    <source>
        <dbReference type="Pfam" id="PF01261"/>
    </source>
</evidence>
<dbReference type="PANTHER" id="PTHR12110:SF21">
    <property type="entry name" value="XYLOSE ISOMERASE-LIKE TIM BARREL DOMAIN-CONTAINING PROTEIN"/>
    <property type="match status" value="1"/>
</dbReference>
<protein>
    <submittedName>
        <fullName evidence="2">D-tagatose 3-epimerase</fullName>
        <ecNumber evidence="2">5.3.1.-</ecNumber>
    </submittedName>
</protein>
<dbReference type="InterPro" id="IPR013022">
    <property type="entry name" value="Xyl_isomerase-like_TIM-brl"/>
</dbReference>